<dbReference type="EMBL" id="CAJNOL010001561">
    <property type="protein sequence ID" value="CAF1382631.1"/>
    <property type="molecule type" value="Genomic_DNA"/>
</dbReference>
<comment type="caution">
    <text evidence="4">The sequence shown here is derived from an EMBL/GenBank/DDBJ whole genome shotgun (WGS) entry which is preliminary data.</text>
</comment>
<dbReference type="Proteomes" id="UP000663874">
    <property type="component" value="Unassembled WGS sequence"/>
</dbReference>
<name>A0A820E8H1_9BILA</name>
<reference evidence="4" key="1">
    <citation type="submission" date="2021-02" db="EMBL/GenBank/DDBJ databases">
        <authorList>
            <person name="Nowell W R."/>
        </authorList>
    </citation>
    <scope>NUCLEOTIDE SEQUENCE</scope>
</reference>
<protein>
    <submittedName>
        <fullName evidence="4">Uncharacterized protein</fullName>
    </submittedName>
</protein>
<proteinExistence type="predicted"/>
<dbReference type="Proteomes" id="UP000663854">
    <property type="component" value="Unassembled WGS sequence"/>
</dbReference>
<evidence type="ECO:0000313" key="1">
    <source>
        <dbReference type="EMBL" id="CAF1147038.1"/>
    </source>
</evidence>
<evidence type="ECO:0000313" key="2">
    <source>
        <dbReference type="EMBL" id="CAF1176323.1"/>
    </source>
</evidence>
<dbReference type="AlphaFoldDB" id="A0A820E8H1"/>
<keyword evidence="5" id="KW-1185">Reference proteome</keyword>
<dbReference type="Proteomes" id="UP000663889">
    <property type="component" value="Unassembled WGS sequence"/>
</dbReference>
<dbReference type="EMBL" id="CAJOBE010021518">
    <property type="protein sequence ID" value="CAF4244617.1"/>
    <property type="molecule type" value="Genomic_DNA"/>
</dbReference>
<organism evidence="4 6">
    <name type="scientific">Rotaria sordida</name>
    <dbReference type="NCBI Taxonomy" id="392033"/>
    <lineage>
        <taxon>Eukaryota</taxon>
        <taxon>Metazoa</taxon>
        <taxon>Spiralia</taxon>
        <taxon>Gnathifera</taxon>
        <taxon>Rotifera</taxon>
        <taxon>Eurotatoria</taxon>
        <taxon>Bdelloidea</taxon>
        <taxon>Philodinida</taxon>
        <taxon>Philodinidae</taxon>
        <taxon>Rotaria</taxon>
    </lineage>
</organism>
<accession>A0A820E8H1</accession>
<sequence length="122" mass="14608">MERLSVINRKSQNRKQAYESNNDNQNLSLIEYLFLCELKLVHVHDDYIEQLLFDTKTYLPNNVRLCIDYKSLQRVTHNFTRDATRINCTKINDLRLRAESKCSNLSLQEYFPYAKICYSIMF</sequence>
<dbReference type="Proteomes" id="UP000663870">
    <property type="component" value="Unassembled WGS sequence"/>
</dbReference>
<evidence type="ECO:0000313" key="6">
    <source>
        <dbReference type="Proteomes" id="UP000663874"/>
    </source>
</evidence>
<dbReference type="EMBL" id="CAJNOU010001252">
    <property type="protein sequence ID" value="CAF1176323.1"/>
    <property type="molecule type" value="Genomic_DNA"/>
</dbReference>
<evidence type="ECO:0000313" key="5">
    <source>
        <dbReference type="Proteomes" id="UP000663870"/>
    </source>
</evidence>
<gene>
    <name evidence="4" type="ORF">FNK824_LOCUS38332</name>
    <name evidence="3" type="ORF">JXQ802_LOCUS33763</name>
    <name evidence="1" type="ORF">PYM288_LOCUS22019</name>
    <name evidence="2" type="ORF">SEV965_LOCUS19802</name>
</gene>
<evidence type="ECO:0000313" key="4">
    <source>
        <dbReference type="EMBL" id="CAF4244617.1"/>
    </source>
</evidence>
<evidence type="ECO:0000313" key="3">
    <source>
        <dbReference type="EMBL" id="CAF1382631.1"/>
    </source>
</evidence>
<dbReference type="EMBL" id="CAJNOH010000912">
    <property type="protein sequence ID" value="CAF1147038.1"/>
    <property type="molecule type" value="Genomic_DNA"/>
</dbReference>